<evidence type="ECO:0000256" key="1">
    <source>
        <dbReference type="ARBA" id="ARBA00004651"/>
    </source>
</evidence>
<dbReference type="EMBL" id="LGFG01000021">
    <property type="protein sequence ID" value="KUK23474.1"/>
    <property type="molecule type" value="Genomic_DNA"/>
</dbReference>
<keyword evidence="3 6" id="KW-0812">Transmembrane</keyword>
<keyword evidence="4 6" id="KW-1133">Transmembrane helix</keyword>
<feature type="transmembrane region" description="Helical" evidence="6">
    <location>
        <begin position="87"/>
        <end position="106"/>
    </location>
</feature>
<dbReference type="InterPro" id="IPR051258">
    <property type="entry name" value="Diverse_Substrate_Transporter"/>
</dbReference>
<evidence type="ECO:0000256" key="4">
    <source>
        <dbReference type="ARBA" id="ARBA00022989"/>
    </source>
</evidence>
<dbReference type="SUPFAM" id="SSF103481">
    <property type="entry name" value="Multidrug resistance efflux transporter EmrE"/>
    <property type="match status" value="2"/>
</dbReference>
<feature type="transmembrane region" description="Helical" evidence="6">
    <location>
        <begin position="169"/>
        <end position="188"/>
    </location>
</feature>
<comment type="subcellular location">
    <subcellularLocation>
        <location evidence="1">Cell membrane</location>
        <topology evidence="1">Multi-pass membrane protein</topology>
    </subcellularLocation>
</comment>
<accession>A0A101ERC7</accession>
<sequence length="301" mass="33933">MILERFFAWLVVVFWGISFLATKVVVQVLDPFFAGFLRFIFAFFFLFLISGGRPKLFNRNIVMAGFWGVFSYFAFENSALMFTEPTNAAIIVSSAPVFFLLFSHLVQKKKTTSKMYLGVILSFLGVALVVLNGRFVLKLNPLGDLLAFGAALSWVFYTHHIESLGSLSFRENAGIMFWGVVFFLPFSAGKFQQIREMNSIVVISLLYLGLVCSGLAYFLWNKAIERLGSRTTTNMIYYIPVVTAVAEHLLKLKLPSALLVGGVVLVVIGLLIFEREVHYETEDSTRGMRKDRTEETRSSAD</sequence>
<protein>
    <recommendedName>
        <fullName evidence="7">EamA domain-containing protein</fullName>
    </recommendedName>
</protein>
<reference evidence="8 9" key="1">
    <citation type="journal article" date="2015" name="MBio">
        <title>Genome-Resolved Metagenomic Analysis Reveals Roles for Candidate Phyla and Other Microbial Community Members in Biogeochemical Transformations in Oil Reservoirs.</title>
        <authorList>
            <person name="Hu P."/>
            <person name="Tom L."/>
            <person name="Singh A."/>
            <person name="Thomas B.C."/>
            <person name="Baker B.J."/>
            <person name="Piceno Y.M."/>
            <person name="Andersen G.L."/>
            <person name="Banfield J.F."/>
        </authorList>
    </citation>
    <scope>NUCLEOTIDE SEQUENCE [LARGE SCALE GENOMIC DNA]</scope>
    <source>
        <strain evidence="8">46_26</strain>
    </source>
</reference>
<evidence type="ECO:0000259" key="7">
    <source>
        <dbReference type="Pfam" id="PF00892"/>
    </source>
</evidence>
<feature type="transmembrane region" description="Helical" evidence="6">
    <location>
        <begin position="56"/>
        <end position="75"/>
    </location>
</feature>
<dbReference type="GO" id="GO:0005886">
    <property type="term" value="C:plasma membrane"/>
    <property type="evidence" value="ECO:0007669"/>
    <property type="project" value="UniProtKB-SubCell"/>
</dbReference>
<name>A0A101ERC7_9THEM</name>
<feature type="transmembrane region" description="Helical" evidence="6">
    <location>
        <begin position="256"/>
        <end position="273"/>
    </location>
</feature>
<evidence type="ECO:0000313" key="9">
    <source>
        <dbReference type="Proteomes" id="UP000058636"/>
    </source>
</evidence>
<dbReference type="Proteomes" id="UP000058636">
    <property type="component" value="Unassembled WGS sequence"/>
</dbReference>
<dbReference type="PANTHER" id="PTHR42920">
    <property type="entry name" value="OS03G0707200 PROTEIN-RELATED"/>
    <property type="match status" value="1"/>
</dbReference>
<feature type="domain" description="EamA" evidence="7">
    <location>
        <begin position="6"/>
        <end position="130"/>
    </location>
</feature>
<dbReference type="InterPro" id="IPR037185">
    <property type="entry name" value="EmrE-like"/>
</dbReference>
<dbReference type="PATRIC" id="fig|93930.3.peg.1203"/>
<evidence type="ECO:0000256" key="2">
    <source>
        <dbReference type="ARBA" id="ARBA00022475"/>
    </source>
</evidence>
<feature type="transmembrane region" description="Helical" evidence="6">
    <location>
        <begin position="7"/>
        <end position="26"/>
    </location>
</feature>
<gene>
    <name evidence="8" type="ORF">XD57_0418</name>
</gene>
<comment type="caution">
    <text evidence="8">The sequence shown here is derived from an EMBL/GenBank/DDBJ whole genome shotgun (WGS) entry which is preliminary data.</text>
</comment>
<keyword evidence="2" id="KW-1003">Cell membrane</keyword>
<keyword evidence="5 6" id="KW-0472">Membrane</keyword>
<proteinExistence type="predicted"/>
<evidence type="ECO:0000256" key="6">
    <source>
        <dbReference type="SAM" id="Phobius"/>
    </source>
</evidence>
<feature type="transmembrane region" description="Helical" evidence="6">
    <location>
        <begin position="32"/>
        <end position="49"/>
    </location>
</feature>
<evidence type="ECO:0000256" key="3">
    <source>
        <dbReference type="ARBA" id="ARBA00022692"/>
    </source>
</evidence>
<feature type="transmembrane region" description="Helical" evidence="6">
    <location>
        <begin position="115"/>
        <end position="133"/>
    </location>
</feature>
<dbReference type="PANTHER" id="PTHR42920:SF11">
    <property type="entry name" value="INNER MEMBRANE PROTEIN YTFF"/>
    <property type="match status" value="1"/>
</dbReference>
<evidence type="ECO:0000256" key="5">
    <source>
        <dbReference type="ARBA" id="ARBA00023136"/>
    </source>
</evidence>
<feature type="domain" description="EamA" evidence="7">
    <location>
        <begin position="142"/>
        <end position="272"/>
    </location>
</feature>
<organism evidence="8 9">
    <name type="scientific">Thermotoga petrophila</name>
    <dbReference type="NCBI Taxonomy" id="93929"/>
    <lineage>
        <taxon>Bacteria</taxon>
        <taxon>Thermotogati</taxon>
        <taxon>Thermotogota</taxon>
        <taxon>Thermotogae</taxon>
        <taxon>Thermotogales</taxon>
        <taxon>Thermotogaceae</taxon>
        <taxon>Thermotoga</taxon>
    </lineage>
</organism>
<feature type="transmembrane region" description="Helical" evidence="6">
    <location>
        <begin position="200"/>
        <end position="220"/>
    </location>
</feature>
<dbReference type="AlphaFoldDB" id="A0A101ERC7"/>
<dbReference type="InterPro" id="IPR000620">
    <property type="entry name" value="EamA_dom"/>
</dbReference>
<evidence type="ECO:0000313" key="8">
    <source>
        <dbReference type="EMBL" id="KUK23474.1"/>
    </source>
</evidence>
<dbReference type="Pfam" id="PF00892">
    <property type="entry name" value="EamA"/>
    <property type="match status" value="2"/>
</dbReference>